<organism evidence="8 9">
    <name type="scientific">Alkalicoccus urumqiensis</name>
    <name type="common">Bacillus urumqiensis</name>
    <dbReference type="NCBI Taxonomy" id="1548213"/>
    <lineage>
        <taxon>Bacteria</taxon>
        <taxon>Bacillati</taxon>
        <taxon>Bacillota</taxon>
        <taxon>Bacilli</taxon>
        <taxon>Bacillales</taxon>
        <taxon>Bacillaceae</taxon>
        <taxon>Alkalicoccus</taxon>
    </lineage>
</organism>
<protein>
    <recommendedName>
        <fullName evidence="6">Transporter</fullName>
    </recommendedName>
</protein>
<evidence type="ECO:0000256" key="6">
    <source>
        <dbReference type="RuleBase" id="RU003732"/>
    </source>
</evidence>
<name>A0A2P6ME15_ALKUR</name>
<proteinExistence type="inferred from homology"/>
<feature type="transmembrane region" description="Helical" evidence="7">
    <location>
        <begin position="377"/>
        <end position="397"/>
    </location>
</feature>
<dbReference type="InterPro" id="IPR047218">
    <property type="entry name" value="YocR/YhdH-like"/>
</dbReference>
<reference evidence="8 9" key="1">
    <citation type="submission" date="2018-03" db="EMBL/GenBank/DDBJ databases">
        <title>Bacillus urumqiensis sp. nov., a moderately haloalkaliphilic bacterium isolated from a salt lake.</title>
        <authorList>
            <person name="Zhao B."/>
            <person name="Liao Z."/>
        </authorList>
    </citation>
    <scope>NUCLEOTIDE SEQUENCE [LARGE SCALE GENOMIC DNA]</scope>
    <source>
        <strain evidence="8 9">BZ-SZ-XJ18</strain>
    </source>
</reference>
<comment type="caution">
    <text evidence="8">The sequence shown here is derived from an EMBL/GenBank/DDBJ whole genome shotgun (WGS) entry which is preliminary data.</text>
</comment>
<feature type="transmembrane region" description="Helical" evidence="7">
    <location>
        <begin position="136"/>
        <end position="158"/>
    </location>
</feature>
<dbReference type="AlphaFoldDB" id="A0A2P6ME15"/>
<evidence type="ECO:0000256" key="5">
    <source>
        <dbReference type="ARBA" id="ARBA00023136"/>
    </source>
</evidence>
<comment type="subcellular location">
    <subcellularLocation>
        <location evidence="1">Membrane</location>
        <topology evidence="1">Multi-pass membrane protein</topology>
    </subcellularLocation>
</comment>
<dbReference type="SUPFAM" id="SSF161070">
    <property type="entry name" value="SNF-like"/>
    <property type="match status" value="1"/>
</dbReference>
<keyword evidence="9" id="KW-1185">Reference proteome</keyword>
<dbReference type="InterPro" id="IPR037272">
    <property type="entry name" value="SNS_sf"/>
</dbReference>
<dbReference type="NCBIfam" id="NF037979">
    <property type="entry name" value="Na_transp"/>
    <property type="match status" value="1"/>
</dbReference>
<dbReference type="OrthoDB" id="9762833at2"/>
<evidence type="ECO:0000256" key="7">
    <source>
        <dbReference type="SAM" id="Phobius"/>
    </source>
</evidence>
<keyword evidence="4 7" id="KW-1133">Transmembrane helix</keyword>
<dbReference type="InterPro" id="IPR000175">
    <property type="entry name" value="Na/ntran_symport"/>
</dbReference>
<keyword evidence="5 7" id="KW-0472">Membrane</keyword>
<gene>
    <name evidence="8" type="ORF">C6I21_14455</name>
</gene>
<feature type="transmembrane region" description="Helical" evidence="7">
    <location>
        <begin position="418"/>
        <end position="449"/>
    </location>
</feature>
<keyword evidence="6" id="KW-0769">Symport</keyword>
<evidence type="ECO:0000256" key="1">
    <source>
        <dbReference type="ARBA" id="ARBA00004141"/>
    </source>
</evidence>
<sequence length="456" mass="49269">MNQQWSSKLAFVLAAAGSAVGLGAIWKFPYIAGTSGGAAFFLIFIGFTLLIGLPLLIGEFIIGRRTQKNAIDAYRTIAPGTRWGGVGKLGIVTCFLLLSFYSVVGGWVLIYLVMGLGGRLSGLGEEGYGATFGATIGNPALALTAQLAFILIAVLVVSKGIKKGIERASLIMMPALFVCFLILVIRSVTLDGAAEGLQFFLVPDFGSITSETLLYAMGQSFFALSVGVSVMVTYSSYLSKKENLIQSAFSIVLLTFVVAFLAGIAIFPGVFTFGMDPAEGPALLFNVLPAVFDQMAFGMFFLVIFLLLFLFATLTSAFSMLEVIVAAHTKGDASRRTKSTWLFGILIFIVGIPSALSFGVGGNFLVFGRTVFDNMDFLVSNILMPLGAFLIAVFVPLKMSRKELFEELRQEEHLGRRLFTGWFIFIRYVAPVVILLVFLDVAGVFSFIFEIAFASK</sequence>
<dbReference type="PANTHER" id="PTHR42948">
    <property type="entry name" value="TRANSPORTER"/>
    <property type="match status" value="1"/>
</dbReference>
<keyword evidence="2 6" id="KW-0813">Transport</keyword>
<feature type="transmembrane region" description="Helical" evidence="7">
    <location>
        <begin position="39"/>
        <end position="62"/>
    </location>
</feature>
<dbReference type="PANTHER" id="PTHR42948:SF1">
    <property type="entry name" value="TRANSPORTER"/>
    <property type="match status" value="1"/>
</dbReference>
<feature type="transmembrane region" description="Helical" evidence="7">
    <location>
        <begin position="295"/>
        <end position="321"/>
    </location>
</feature>
<dbReference type="PRINTS" id="PR00176">
    <property type="entry name" value="NANEUSMPORT"/>
</dbReference>
<dbReference type="PROSITE" id="PS50267">
    <property type="entry name" value="NA_NEUROTRAN_SYMP_3"/>
    <property type="match status" value="1"/>
</dbReference>
<dbReference type="PROSITE" id="PS00610">
    <property type="entry name" value="NA_NEUROTRAN_SYMP_1"/>
    <property type="match status" value="1"/>
</dbReference>
<evidence type="ECO:0000256" key="3">
    <source>
        <dbReference type="ARBA" id="ARBA00022692"/>
    </source>
</evidence>
<accession>A0A2P6ME15</accession>
<feature type="transmembrane region" description="Helical" evidence="7">
    <location>
        <begin position="170"/>
        <end position="193"/>
    </location>
</feature>
<keyword evidence="3 6" id="KW-0812">Transmembrane</keyword>
<evidence type="ECO:0000256" key="4">
    <source>
        <dbReference type="ARBA" id="ARBA00022989"/>
    </source>
</evidence>
<dbReference type="GO" id="GO:0015293">
    <property type="term" value="F:symporter activity"/>
    <property type="evidence" value="ECO:0007669"/>
    <property type="project" value="UniProtKB-KW"/>
</dbReference>
<feature type="transmembrane region" description="Helical" evidence="7">
    <location>
        <begin position="213"/>
        <end position="237"/>
    </location>
</feature>
<dbReference type="CDD" id="cd10336">
    <property type="entry name" value="SLC6sbd_Tyt1-Like"/>
    <property type="match status" value="1"/>
</dbReference>
<feature type="transmembrane region" description="Helical" evidence="7">
    <location>
        <begin position="89"/>
        <end position="116"/>
    </location>
</feature>
<feature type="transmembrane region" description="Helical" evidence="7">
    <location>
        <begin position="249"/>
        <end position="275"/>
    </location>
</feature>
<comment type="similarity">
    <text evidence="6">Belongs to the sodium:neurotransmitter symporter (SNF) (TC 2.A.22) family.</text>
</comment>
<evidence type="ECO:0000256" key="2">
    <source>
        <dbReference type="ARBA" id="ARBA00022448"/>
    </source>
</evidence>
<dbReference type="EMBL" id="PVNS01000015">
    <property type="protein sequence ID" value="PRO64522.1"/>
    <property type="molecule type" value="Genomic_DNA"/>
</dbReference>
<dbReference type="Pfam" id="PF00209">
    <property type="entry name" value="SNF"/>
    <property type="match status" value="2"/>
</dbReference>
<dbReference type="Proteomes" id="UP000243650">
    <property type="component" value="Unassembled WGS sequence"/>
</dbReference>
<dbReference type="GO" id="GO:0016020">
    <property type="term" value="C:membrane"/>
    <property type="evidence" value="ECO:0007669"/>
    <property type="project" value="UniProtKB-SubCell"/>
</dbReference>
<feature type="transmembrane region" description="Helical" evidence="7">
    <location>
        <begin position="341"/>
        <end position="365"/>
    </location>
</feature>
<evidence type="ECO:0000313" key="9">
    <source>
        <dbReference type="Proteomes" id="UP000243650"/>
    </source>
</evidence>
<dbReference type="RefSeq" id="WP_105960186.1">
    <property type="nucleotide sequence ID" value="NZ_PVNS01000015.1"/>
</dbReference>
<evidence type="ECO:0000313" key="8">
    <source>
        <dbReference type="EMBL" id="PRO64522.1"/>
    </source>
</evidence>